<feature type="domain" description="Adenosine deaminase" evidence="8">
    <location>
        <begin position="219"/>
        <end position="464"/>
    </location>
</feature>
<comment type="similarity">
    <text evidence="2">Belongs to the metallo-dependent hydrolases superfamily. Adenosine and AMP deaminases family.</text>
</comment>
<reference evidence="9 10" key="1">
    <citation type="submission" date="2023-06" db="EMBL/GenBank/DDBJ databases">
        <title>Draft genome sequence of Novosphingobium sp. strain IK01.</title>
        <authorList>
            <person name="Hatamoto M."/>
            <person name="Ikarashi T."/>
            <person name="Yamaguchi T."/>
        </authorList>
    </citation>
    <scope>NUCLEOTIDE SEQUENCE [LARGE SCALE GENOMIC DNA]</scope>
    <source>
        <strain evidence="9 10">IK01</strain>
    </source>
</reference>
<sequence>MIRLMRGCAVAGTIALLAAASAQSRARAEAPAIVSAQREAAVAAIMARAARDPGELRLFLHAMPKGGDLHDHLSGALFAEDMIDWAGRKGLCVKADTTGFTQPPCAPGTQAASLGQTAPERYGRLVDSLSTRGWQAGVDAGAVDGHDQFFATFARFDPAVEGSEAAAMVALRRQAAREGVLYLELIHNPPALLQAGLQAGLSAPAEPLDAKGLDAFFAREAPHLAAMVPAMRQQIDAEEAQARTTQACGTAQAEPGCAVAVHYQAFVLRSVAPAAVFRSMILAFALADKDPRFVGVNIVAPEDWPVARADYDLHMAMFRFLEKRHPGVAVSMHAGELAFGSVPPADLADHIGKAVASGARRIGHGVDIAFEDQGRATMARMAREGVAVEINLSSNAVILGVKGAEHPFELYRHHGVPVVLATDDAGVLRIDLTHEYQRAASEHGLGYADLKALSRASLEYAFLPGVSLWNAHHPGSWAPACVDGKLDAPACRTLLAQSEKARLQADLERRFASFETEVSSETGEVTGAKL</sequence>
<evidence type="ECO:0000256" key="5">
    <source>
        <dbReference type="ARBA" id="ARBA00022801"/>
    </source>
</evidence>
<dbReference type="Proteomes" id="UP001187221">
    <property type="component" value="Unassembled WGS sequence"/>
</dbReference>
<comment type="cofactor">
    <cofactor evidence="1">
        <name>Zn(2+)</name>
        <dbReference type="ChEBI" id="CHEBI:29105"/>
    </cofactor>
</comment>
<dbReference type="InterPro" id="IPR032466">
    <property type="entry name" value="Metal_Hydrolase"/>
</dbReference>
<dbReference type="SUPFAM" id="SSF51556">
    <property type="entry name" value="Metallo-dependent hydrolases"/>
    <property type="match status" value="1"/>
</dbReference>
<organism evidence="9 10">
    <name type="scientific">Novosphingobium pituita</name>
    <dbReference type="NCBI Taxonomy" id="3056842"/>
    <lineage>
        <taxon>Bacteria</taxon>
        <taxon>Pseudomonadati</taxon>
        <taxon>Pseudomonadota</taxon>
        <taxon>Alphaproteobacteria</taxon>
        <taxon>Sphingomonadales</taxon>
        <taxon>Sphingomonadaceae</taxon>
        <taxon>Novosphingobium</taxon>
    </lineage>
</organism>
<evidence type="ECO:0000256" key="1">
    <source>
        <dbReference type="ARBA" id="ARBA00001947"/>
    </source>
</evidence>
<dbReference type="EC" id="3.5.4.4" evidence="3"/>
<dbReference type="PANTHER" id="PTHR11409:SF43">
    <property type="entry name" value="ADENOSINE DEAMINASE"/>
    <property type="match status" value="1"/>
</dbReference>
<evidence type="ECO:0000256" key="2">
    <source>
        <dbReference type="ARBA" id="ARBA00006676"/>
    </source>
</evidence>
<evidence type="ECO:0000256" key="3">
    <source>
        <dbReference type="ARBA" id="ARBA00012784"/>
    </source>
</evidence>
<evidence type="ECO:0000256" key="7">
    <source>
        <dbReference type="SAM" id="SignalP"/>
    </source>
</evidence>
<keyword evidence="10" id="KW-1185">Reference proteome</keyword>
<keyword evidence="7" id="KW-0732">Signal</keyword>
<feature type="chain" id="PRO_5045593950" description="adenosine deaminase" evidence="7">
    <location>
        <begin position="23"/>
        <end position="530"/>
    </location>
</feature>
<dbReference type="EMBL" id="BTFW01000001">
    <property type="protein sequence ID" value="GMM59659.1"/>
    <property type="molecule type" value="Genomic_DNA"/>
</dbReference>
<evidence type="ECO:0000256" key="4">
    <source>
        <dbReference type="ARBA" id="ARBA00022723"/>
    </source>
</evidence>
<dbReference type="InterPro" id="IPR006330">
    <property type="entry name" value="Ado/ade_deaminase"/>
</dbReference>
<dbReference type="Gene3D" id="3.20.20.140">
    <property type="entry name" value="Metal-dependent hydrolases"/>
    <property type="match status" value="1"/>
</dbReference>
<comment type="caution">
    <text evidence="9">The sequence shown here is derived from an EMBL/GenBank/DDBJ whole genome shotgun (WGS) entry which is preliminary data.</text>
</comment>
<evidence type="ECO:0000259" key="8">
    <source>
        <dbReference type="Pfam" id="PF00962"/>
    </source>
</evidence>
<evidence type="ECO:0000313" key="9">
    <source>
        <dbReference type="EMBL" id="GMM59659.1"/>
    </source>
</evidence>
<evidence type="ECO:0000313" key="10">
    <source>
        <dbReference type="Proteomes" id="UP001187221"/>
    </source>
</evidence>
<keyword evidence="4" id="KW-0479">Metal-binding</keyword>
<keyword evidence="6" id="KW-0862">Zinc</keyword>
<keyword evidence="5" id="KW-0378">Hydrolase</keyword>
<dbReference type="Pfam" id="PF00962">
    <property type="entry name" value="A_deaminase"/>
    <property type="match status" value="1"/>
</dbReference>
<accession>A0ABQ6P535</accession>
<name>A0ABQ6P535_9SPHN</name>
<dbReference type="InterPro" id="IPR001365">
    <property type="entry name" value="A_deaminase_dom"/>
</dbReference>
<dbReference type="PANTHER" id="PTHR11409">
    <property type="entry name" value="ADENOSINE DEAMINASE"/>
    <property type="match status" value="1"/>
</dbReference>
<dbReference type="RefSeq" id="WP_317973509.1">
    <property type="nucleotide sequence ID" value="NZ_BTFW01000001.1"/>
</dbReference>
<evidence type="ECO:0000256" key="6">
    <source>
        <dbReference type="ARBA" id="ARBA00022833"/>
    </source>
</evidence>
<protein>
    <recommendedName>
        <fullName evidence="3">adenosine deaminase</fullName>
        <ecNumber evidence="3">3.5.4.4</ecNumber>
    </recommendedName>
</protein>
<proteinExistence type="inferred from homology"/>
<feature type="signal peptide" evidence="7">
    <location>
        <begin position="1"/>
        <end position="22"/>
    </location>
</feature>
<gene>
    <name evidence="9" type="ORF">NUTIK01_04360</name>
</gene>